<evidence type="ECO:0000259" key="1">
    <source>
        <dbReference type="PROSITE" id="PS50075"/>
    </source>
</evidence>
<dbReference type="eggNOG" id="COG0236">
    <property type="taxonomic scope" value="Bacteria"/>
</dbReference>
<sequence length="90" mass="9860">MTGTQESSATVRSQLKSYIDEAFLYLHPGLELNDGDSFLELGVIDSLGFVELVEEVQQRYGISVSDVDITEENFGSIDALVAFIEAKRAA</sequence>
<feature type="domain" description="Carrier" evidence="1">
    <location>
        <begin position="10"/>
        <end position="88"/>
    </location>
</feature>
<dbReference type="STRING" id="469383.Cwoe_5319"/>
<dbReference type="OrthoDB" id="9803943at2"/>
<dbReference type="Proteomes" id="UP000008229">
    <property type="component" value="Chromosome"/>
</dbReference>
<reference evidence="3" key="2">
    <citation type="submission" date="2010-01" db="EMBL/GenBank/DDBJ databases">
        <title>The complete genome of Conexibacter woesei DSM 14684.</title>
        <authorList>
            <consortium name="US DOE Joint Genome Institute (JGI-PGF)"/>
            <person name="Lucas S."/>
            <person name="Copeland A."/>
            <person name="Lapidus A."/>
            <person name="Glavina del Rio T."/>
            <person name="Dalin E."/>
            <person name="Tice H."/>
            <person name="Bruce D."/>
            <person name="Goodwin L."/>
            <person name="Pitluck S."/>
            <person name="Kyrpides N."/>
            <person name="Mavromatis K."/>
            <person name="Ivanova N."/>
            <person name="Mikhailova N."/>
            <person name="Chertkov O."/>
            <person name="Brettin T."/>
            <person name="Detter J.C."/>
            <person name="Han C."/>
            <person name="Larimer F."/>
            <person name="Land M."/>
            <person name="Hauser L."/>
            <person name="Markowitz V."/>
            <person name="Cheng J.-F."/>
            <person name="Hugenholtz P."/>
            <person name="Woyke T."/>
            <person name="Wu D."/>
            <person name="Pukall R."/>
            <person name="Steenblock K."/>
            <person name="Schneider S."/>
            <person name="Klenk H.-P."/>
            <person name="Eisen J.A."/>
        </authorList>
    </citation>
    <scope>NUCLEOTIDE SEQUENCE [LARGE SCALE GENOMIC DNA]</scope>
    <source>
        <strain evidence="3">DSM 14684 / CIP 108061 / JCM 11494 / NBRC 100937 / ID131577</strain>
    </source>
</reference>
<organism evidence="2 3">
    <name type="scientific">Conexibacter woesei (strain DSM 14684 / CCUG 47730 / CIP 108061 / JCM 11494 / NBRC 100937 / ID131577)</name>
    <dbReference type="NCBI Taxonomy" id="469383"/>
    <lineage>
        <taxon>Bacteria</taxon>
        <taxon>Bacillati</taxon>
        <taxon>Actinomycetota</taxon>
        <taxon>Thermoleophilia</taxon>
        <taxon>Solirubrobacterales</taxon>
        <taxon>Conexibacteraceae</taxon>
        <taxon>Conexibacter</taxon>
    </lineage>
</organism>
<evidence type="ECO:0000313" key="3">
    <source>
        <dbReference type="Proteomes" id="UP000008229"/>
    </source>
</evidence>
<keyword evidence="3" id="KW-1185">Reference proteome</keyword>
<dbReference type="PROSITE" id="PS50075">
    <property type="entry name" value="CARRIER"/>
    <property type="match status" value="1"/>
</dbReference>
<dbReference type="KEGG" id="cwo:Cwoe_5319"/>
<dbReference type="EMBL" id="CP001854">
    <property type="protein sequence ID" value="ADB53725.1"/>
    <property type="molecule type" value="Genomic_DNA"/>
</dbReference>
<gene>
    <name evidence="2" type="ordered locus">Cwoe_5319</name>
</gene>
<dbReference type="InterPro" id="IPR009081">
    <property type="entry name" value="PP-bd_ACP"/>
</dbReference>
<proteinExistence type="predicted"/>
<dbReference type="RefSeq" id="WP_012936776.1">
    <property type="nucleotide sequence ID" value="NC_013739.1"/>
</dbReference>
<dbReference type="AlphaFoldDB" id="D3FFD2"/>
<dbReference type="Pfam" id="PF00550">
    <property type="entry name" value="PP-binding"/>
    <property type="match status" value="1"/>
</dbReference>
<evidence type="ECO:0000313" key="2">
    <source>
        <dbReference type="EMBL" id="ADB53725.1"/>
    </source>
</evidence>
<dbReference type="InterPro" id="IPR036736">
    <property type="entry name" value="ACP-like_sf"/>
</dbReference>
<protein>
    <recommendedName>
        <fullName evidence="1">Carrier domain-containing protein</fullName>
    </recommendedName>
</protein>
<accession>D3FFD2</accession>
<dbReference type="SUPFAM" id="SSF47336">
    <property type="entry name" value="ACP-like"/>
    <property type="match status" value="1"/>
</dbReference>
<dbReference type="Gene3D" id="1.10.1200.10">
    <property type="entry name" value="ACP-like"/>
    <property type="match status" value="1"/>
</dbReference>
<name>D3FFD2_CONWI</name>
<reference evidence="2 3" key="1">
    <citation type="journal article" date="2010" name="Stand. Genomic Sci.">
        <title>Complete genome sequence of Conexibacter woesei type strain (ID131577).</title>
        <authorList>
            <person name="Pukall R."/>
            <person name="Lapidus A."/>
            <person name="Glavina Del Rio T."/>
            <person name="Copeland A."/>
            <person name="Tice H."/>
            <person name="Cheng J.-F."/>
            <person name="Lucas S."/>
            <person name="Chen F."/>
            <person name="Nolan M."/>
            <person name="Bruce D."/>
            <person name="Goodwin L."/>
            <person name="Pitluck S."/>
            <person name="Mavromatis K."/>
            <person name="Ivanova N."/>
            <person name="Ovchinnikova G."/>
            <person name="Pati A."/>
            <person name="Chen A."/>
            <person name="Palaniappan K."/>
            <person name="Land M."/>
            <person name="Hauser L."/>
            <person name="Chang Y.-J."/>
            <person name="Jeffries C.D."/>
            <person name="Chain P."/>
            <person name="Meincke L."/>
            <person name="Sims D."/>
            <person name="Brettin T."/>
            <person name="Detter J.C."/>
            <person name="Rohde M."/>
            <person name="Goeker M."/>
            <person name="Bristow J."/>
            <person name="Eisen J.A."/>
            <person name="Markowitz V."/>
            <person name="Kyrpides N.C."/>
            <person name="Klenk H.-P."/>
            <person name="Hugenholtz P."/>
        </authorList>
    </citation>
    <scope>NUCLEOTIDE SEQUENCE [LARGE SCALE GENOMIC DNA]</scope>
    <source>
        <strain evidence="3">DSM 14684 / CIP 108061 / JCM 11494 / NBRC 100937 / ID131577</strain>
    </source>
</reference>
<dbReference type="HOGENOM" id="CLU_108696_16_0_11"/>